<dbReference type="GO" id="GO:0015631">
    <property type="term" value="F:tubulin binding"/>
    <property type="evidence" value="ECO:0007669"/>
    <property type="project" value="TreeGrafter"/>
</dbReference>
<evidence type="ECO:0000256" key="6">
    <source>
        <dbReference type="SAM" id="MobiDB-lite"/>
    </source>
</evidence>
<sequence length="880" mass="101160">MPAATSDSVRSTPVLQTTASIHSMASIQTVDASQGGHTHFDESVLKKSQLSKKSRKRKSQATANLYGTRYDVVHAVVEQAGMQVSKEDDPKCYLIWSDSFVQNERIAELKSYQRINHFPGMGEICRKDCLARNISKMSRKRPEEFNFTPRTWIFPAEYCTFQTYTKELRKRKKQKTFIVKPANGAMGNGISLYRNGEKIPQNEHIIVQEYMDKPFLLDGYKFDLRVYVLVTSCDPLRVFLYQDGLVRMGTEKYHSPTDGNIDELCMHLTNYSVNKHNENFQKDEDVSKGSKRSIRYLNNFLTKNGYDVPLLWFNIQNLIMKTLIVAEPHMLHAYRMCRAGNHAGNESVCFEVLGFDIFLDKKLKPWVFEVNRSPSFGTDEKIDYDIKSGLLGDAIKLMNIRVSDKRKSISAERAEAERRLLGPTKRPEHHSSTSKDDRVDRQRKIAIDKRKEELKQYLNMIRMDRKREEYENRHMGGFRRIFPTENKSQQAQWTQLLDDAFQVFLSGRAPALQKDMSRAYSQYKEAEILDMIEQCEEDGVSLTAALAPRGPKRLSSMPTADVPQASGEETEDTGDEAMWEKNSPPTSPNIRRRQLSNGPPQRSRPTSSFAHRLSSETREHRSTSRPLSSNQLGKQSTGSHPVVQRTRSLTRPLSATKRIITNHSKETSSVKSEREEELTKRTLSALSDMRIKFPGKTDEEADTVLDAIEGNWKYHKPRIASYWLVKLDSIKRRKVIDIVRMNIRALLQRVWHLNDVDNLALYRIFCRVFNRLLWSHGQGLWNCFSTSQCSWETIFSKSTDVISPMEMSCCRRIVQLCRQCLLIVYQFAAETKNAVAPEPVKTRTYPGNEPPKYTTWNNGNGAIAQRMVRAGHPLGQVHQP</sequence>
<dbReference type="PANTHER" id="PTHR12241">
    <property type="entry name" value="TUBULIN POLYGLUTAMYLASE"/>
    <property type="match status" value="1"/>
</dbReference>
<dbReference type="GO" id="GO:0070740">
    <property type="term" value="F:tubulin-glutamic acid ligase activity"/>
    <property type="evidence" value="ECO:0007669"/>
    <property type="project" value="TreeGrafter"/>
</dbReference>
<dbReference type="GO" id="GO:0000226">
    <property type="term" value="P:microtubule cytoskeleton organization"/>
    <property type="evidence" value="ECO:0007669"/>
    <property type="project" value="TreeGrafter"/>
</dbReference>
<evidence type="ECO:0000313" key="8">
    <source>
        <dbReference type="Proteomes" id="UP000838412"/>
    </source>
</evidence>
<keyword evidence="3" id="KW-0493">Microtubule</keyword>
<dbReference type="EMBL" id="OV696698">
    <property type="protein sequence ID" value="CAH1243844.1"/>
    <property type="molecule type" value="Genomic_DNA"/>
</dbReference>
<keyword evidence="2" id="KW-0436">Ligase</keyword>
<dbReference type="Pfam" id="PF03133">
    <property type="entry name" value="TTL"/>
    <property type="match status" value="1"/>
</dbReference>
<dbReference type="PANTHER" id="PTHR12241:SF147">
    <property type="entry name" value="TUBULIN POLYGLUTAMYLASE TTLL7"/>
    <property type="match status" value="1"/>
</dbReference>
<feature type="compositionally biased region" description="Polar residues" evidence="6">
    <location>
        <begin position="626"/>
        <end position="662"/>
    </location>
</feature>
<dbReference type="Gene3D" id="3.30.470.20">
    <property type="entry name" value="ATP-grasp fold, B domain"/>
    <property type="match status" value="1"/>
</dbReference>
<evidence type="ECO:0000256" key="1">
    <source>
        <dbReference type="ARBA" id="ARBA00006820"/>
    </source>
</evidence>
<dbReference type="FunFam" id="3.30.470.20:FF:000009">
    <property type="entry name" value="tubulin polyglutamylase TTLL5 isoform X1"/>
    <property type="match status" value="1"/>
</dbReference>
<organism evidence="7 8">
    <name type="scientific">Branchiostoma lanceolatum</name>
    <name type="common">Common lancelet</name>
    <name type="synonym">Amphioxus lanceolatum</name>
    <dbReference type="NCBI Taxonomy" id="7740"/>
    <lineage>
        <taxon>Eukaryota</taxon>
        <taxon>Metazoa</taxon>
        <taxon>Chordata</taxon>
        <taxon>Cephalochordata</taxon>
        <taxon>Leptocardii</taxon>
        <taxon>Amphioxiformes</taxon>
        <taxon>Branchiostomatidae</taxon>
        <taxon>Branchiostoma</taxon>
    </lineage>
</organism>
<dbReference type="OrthoDB" id="202825at2759"/>
<reference evidence="7" key="1">
    <citation type="submission" date="2022-01" db="EMBL/GenBank/DDBJ databases">
        <authorList>
            <person name="Braso-Vives M."/>
        </authorList>
    </citation>
    <scope>NUCLEOTIDE SEQUENCE</scope>
</reference>
<dbReference type="InterPro" id="IPR004344">
    <property type="entry name" value="TTL/TTLL_fam"/>
</dbReference>
<dbReference type="GO" id="GO:0036064">
    <property type="term" value="C:ciliary basal body"/>
    <property type="evidence" value="ECO:0007669"/>
    <property type="project" value="TreeGrafter"/>
</dbReference>
<feature type="compositionally biased region" description="Polar residues" evidence="6">
    <location>
        <begin position="595"/>
        <end position="609"/>
    </location>
</feature>
<feature type="compositionally biased region" description="Basic and acidic residues" evidence="6">
    <location>
        <begin position="613"/>
        <end position="622"/>
    </location>
</feature>
<proteinExistence type="inferred from homology"/>
<keyword evidence="5" id="KW-0067">ATP-binding</keyword>
<name>A0A8J9YYB1_BRALA</name>
<keyword evidence="4" id="KW-0547">Nucleotide-binding</keyword>
<dbReference type="Proteomes" id="UP000838412">
    <property type="component" value="Chromosome 13"/>
</dbReference>
<evidence type="ECO:0000313" key="7">
    <source>
        <dbReference type="EMBL" id="CAH1243844.1"/>
    </source>
</evidence>
<dbReference type="SUPFAM" id="SSF56059">
    <property type="entry name" value="Glutathione synthetase ATP-binding domain-like"/>
    <property type="match status" value="1"/>
</dbReference>
<dbReference type="PROSITE" id="PS51221">
    <property type="entry name" value="TTL"/>
    <property type="match status" value="1"/>
</dbReference>
<gene>
    <name evidence="7" type="primary">TTLL7</name>
    <name evidence="7" type="ORF">BLAG_LOCUS6663</name>
</gene>
<feature type="compositionally biased region" description="Acidic residues" evidence="6">
    <location>
        <begin position="568"/>
        <end position="577"/>
    </location>
</feature>
<feature type="region of interest" description="Disordered" evidence="6">
    <location>
        <begin position="550"/>
        <end position="676"/>
    </location>
</feature>
<feature type="region of interest" description="Disordered" evidence="6">
    <location>
        <begin position="411"/>
        <end position="443"/>
    </location>
</feature>
<evidence type="ECO:0000256" key="3">
    <source>
        <dbReference type="ARBA" id="ARBA00022701"/>
    </source>
</evidence>
<comment type="similarity">
    <text evidence="1">Belongs to the tubulin--tyrosine ligase family.</text>
</comment>
<accession>A0A8J9YYB1</accession>
<evidence type="ECO:0000256" key="2">
    <source>
        <dbReference type="ARBA" id="ARBA00022598"/>
    </source>
</evidence>
<dbReference type="AlphaFoldDB" id="A0A8J9YYB1"/>
<evidence type="ECO:0000256" key="5">
    <source>
        <dbReference type="ARBA" id="ARBA00022840"/>
    </source>
</evidence>
<dbReference type="GO" id="GO:0005524">
    <property type="term" value="F:ATP binding"/>
    <property type="evidence" value="ECO:0007669"/>
    <property type="project" value="UniProtKB-KW"/>
</dbReference>
<feature type="compositionally biased region" description="Basic and acidic residues" evidence="6">
    <location>
        <begin position="663"/>
        <end position="676"/>
    </location>
</feature>
<protein>
    <submittedName>
        <fullName evidence="7">TTLL7 protein</fullName>
    </submittedName>
</protein>
<dbReference type="GO" id="GO:0005874">
    <property type="term" value="C:microtubule"/>
    <property type="evidence" value="ECO:0007669"/>
    <property type="project" value="UniProtKB-KW"/>
</dbReference>
<evidence type="ECO:0000256" key="4">
    <source>
        <dbReference type="ARBA" id="ARBA00022741"/>
    </source>
</evidence>
<keyword evidence="8" id="KW-1185">Reference proteome</keyword>